<reference evidence="2" key="1">
    <citation type="submission" date="2019-09" db="EMBL/GenBank/DDBJ databases">
        <title>Comparative Genomics of Leptospira interrogans Reveals Genome Plasticity - A Common Adaptive Strategy for Survival in Various Hosts.</title>
        <authorList>
            <person name="Ramli S.R."/>
            <person name="Bunk B."/>
            <person name="Goris M."/>
            <person name="Bhuju S."/>
            <person name="Jarek M."/>
            <person name="Sproer C."/>
            <person name="Mustakim S."/>
            <person name="Strommenger B."/>
            <person name="Pessler F."/>
        </authorList>
    </citation>
    <scope>NUCLEOTIDE SEQUENCE</scope>
    <source>
        <strain evidence="2">782</strain>
        <plasmid evidence="2">p5</plasmid>
    </source>
</reference>
<evidence type="ECO:0000259" key="1">
    <source>
        <dbReference type="Pfam" id="PF18480"/>
    </source>
</evidence>
<sequence>MQVNILADENVDFRIIQELRNSGHSVKSVLEDYRGYSDSEILNIAKEFNSIILTLDKDFGEWVFAHKASPLGIILLRYHPKDFLEITKTLLKLINQYGSDLSGKFAVLTISKVRIREIHL</sequence>
<dbReference type="RefSeq" id="WP_017860897.1">
    <property type="nucleotide sequence ID" value="NZ_CP043889.1"/>
</dbReference>
<organism evidence="2 3">
    <name type="scientific">Leptospira interrogans serovar Canicola</name>
    <dbReference type="NCBI Taxonomy" id="211880"/>
    <lineage>
        <taxon>Bacteria</taxon>
        <taxon>Pseudomonadati</taxon>
        <taxon>Spirochaetota</taxon>
        <taxon>Spirochaetia</taxon>
        <taxon>Leptospirales</taxon>
        <taxon>Leptospiraceae</taxon>
        <taxon>Leptospira</taxon>
    </lineage>
</organism>
<gene>
    <name evidence="2" type="ORF">Lepto782_23720</name>
</gene>
<proteinExistence type="predicted"/>
<name>A0AAP9WHJ7_LEPIR</name>
<dbReference type="InterPro" id="IPR041049">
    <property type="entry name" value="DUF5615"/>
</dbReference>
<geneLocation type="plasmid" evidence="2 3">
    <name>p5</name>
</geneLocation>
<evidence type="ECO:0000313" key="2">
    <source>
        <dbReference type="EMBL" id="QOI45185.1"/>
    </source>
</evidence>
<feature type="domain" description="DUF5615" evidence="1">
    <location>
        <begin position="4"/>
        <end position="110"/>
    </location>
</feature>
<keyword evidence="2" id="KW-0614">Plasmid</keyword>
<dbReference type="Pfam" id="PF18480">
    <property type="entry name" value="DUF5615"/>
    <property type="match status" value="1"/>
</dbReference>
<dbReference type="EMBL" id="CP043889">
    <property type="protein sequence ID" value="QOI45185.1"/>
    <property type="molecule type" value="Genomic_DNA"/>
</dbReference>
<evidence type="ECO:0000313" key="3">
    <source>
        <dbReference type="Proteomes" id="UP000663124"/>
    </source>
</evidence>
<dbReference type="Proteomes" id="UP000663124">
    <property type="component" value="Plasmid p5"/>
</dbReference>
<protein>
    <submittedName>
        <fullName evidence="2">Toxin-antitoxin system, toxin component</fullName>
    </submittedName>
</protein>
<dbReference type="AlphaFoldDB" id="A0AAP9WHJ7"/>
<accession>A0AAP9WHJ7</accession>